<reference evidence="2 4" key="1">
    <citation type="submission" date="2020-12" db="EMBL/GenBank/DDBJ databases">
        <title>strain FJAT-54423T represents a novel species of the genus Brevibacillus.</title>
        <authorList>
            <person name="Tang R."/>
        </authorList>
    </citation>
    <scope>NUCLEOTIDE SEQUENCE [LARGE SCALE GENOMIC DNA]</scope>
    <source>
        <strain evidence="2 4">FJAT-54423</strain>
    </source>
</reference>
<dbReference type="Pfam" id="PF04965">
    <property type="entry name" value="GPW_gp25"/>
    <property type="match status" value="1"/>
</dbReference>
<name>A0A7T5ENA8_9BACL</name>
<dbReference type="Proteomes" id="UP000677234">
    <property type="component" value="Chromosome"/>
</dbReference>
<keyword evidence="5" id="KW-1185">Reference proteome</keyword>
<dbReference type="Proteomes" id="UP000595847">
    <property type="component" value="Chromosome"/>
</dbReference>
<dbReference type="EMBL" id="CP073708">
    <property type="protein sequence ID" value="QUO42754.1"/>
    <property type="molecule type" value="Genomic_DNA"/>
</dbReference>
<feature type="domain" description="IraD/Gp25-like" evidence="1">
    <location>
        <begin position="19"/>
        <end position="100"/>
    </location>
</feature>
<accession>A0A7T5ENA8</accession>
<dbReference type="KEGG" id="bcop:JD108_07575"/>
<dbReference type="InterPro" id="IPR007048">
    <property type="entry name" value="IraD/Gp25-like"/>
</dbReference>
<protein>
    <submittedName>
        <fullName evidence="2">GPW/gp25 family protein</fullName>
    </submittedName>
</protein>
<dbReference type="SUPFAM" id="SSF160719">
    <property type="entry name" value="gpW/gp25-like"/>
    <property type="match status" value="1"/>
</dbReference>
<dbReference type="RefSeq" id="WP_198829242.1">
    <property type="nucleotide sequence ID" value="NZ_CP066308.1"/>
</dbReference>
<dbReference type="AlphaFoldDB" id="A0A7T5ENA8"/>
<proteinExistence type="predicted"/>
<dbReference type="Gene3D" id="3.10.450.40">
    <property type="match status" value="1"/>
</dbReference>
<sequence length="105" mass="11457">MSVHEVTGEAATINFAATGTEEILQNVRTILATIAFTCPLARDFAWNPDVDAPINVVQAQIIQRVMTAIRTWEPRVEVVSITFDGDPLNGQLKPKVKVRIADGAI</sequence>
<gene>
    <name evidence="2" type="ORF">JD108_07575</name>
    <name evidence="3" type="ORF">KDJ56_07255</name>
</gene>
<evidence type="ECO:0000259" key="1">
    <source>
        <dbReference type="Pfam" id="PF04965"/>
    </source>
</evidence>
<reference evidence="3" key="2">
    <citation type="submission" date="2021-04" db="EMBL/GenBank/DDBJ databases">
        <title>Brevibacillus composti FJAT-54423, complete genome.</title>
        <authorList>
            <person name="Tang R."/>
        </authorList>
    </citation>
    <scope>NUCLEOTIDE SEQUENCE</scope>
    <source>
        <strain evidence="3">FJAT-54424</strain>
    </source>
</reference>
<organism evidence="2 4">
    <name type="scientific">Brevibacillus composti</name>
    <dbReference type="NCBI Taxonomy" id="2796470"/>
    <lineage>
        <taxon>Bacteria</taxon>
        <taxon>Bacillati</taxon>
        <taxon>Bacillota</taxon>
        <taxon>Bacilli</taxon>
        <taxon>Bacillales</taxon>
        <taxon>Paenibacillaceae</taxon>
        <taxon>Brevibacillus</taxon>
    </lineage>
</organism>
<evidence type="ECO:0000313" key="5">
    <source>
        <dbReference type="Proteomes" id="UP000677234"/>
    </source>
</evidence>
<evidence type="ECO:0000313" key="2">
    <source>
        <dbReference type="EMBL" id="QQE75728.1"/>
    </source>
</evidence>
<evidence type="ECO:0000313" key="4">
    <source>
        <dbReference type="Proteomes" id="UP000595847"/>
    </source>
</evidence>
<dbReference type="EMBL" id="CP066308">
    <property type="protein sequence ID" value="QQE75728.1"/>
    <property type="molecule type" value="Genomic_DNA"/>
</dbReference>
<evidence type="ECO:0000313" key="3">
    <source>
        <dbReference type="EMBL" id="QUO42754.1"/>
    </source>
</evidence>